<accession>A0A510JQG6</accession>
<dbReference type="PANTHER" id="PTHR43415:SF3">
    <property type="entry name" value="GNAT-FAMILY ACETYLTRANSFERASE"/>
    <property type="match status" value="1"/>
</dbReference>
<dbReference type="OrthoDB" id="9795206at2"/>
<dbReference type="PANTHER" id="PTHR43415">
    <property type="entry name" value="SPERMIDINE N(1)-ACETYLTRANSFERASE"/>
    <property type="match status" value="1"/>
</dbReference>
<dbReference type="GO" id="GO:0016747">
    <property type="term" value="F:acyltransferase activity, transferring groups other than amino-acyl groups"/>
    <property type="evidence" value="ECO:0007669"/>
    <property type="project" value="InterPro"/>
</dbReference>
<dbReference type="Proteomes" id="UP000322617">
    <property type="component" value="Chromosome"/>
</dbReference>
<sequence>MENGFEMKKYLKTLVGDAVYLSPISLDDVEEYAQMVNDIKVSVGLGYLSYTNIIDFESEKKFLISVKKEKMFAVRLLENDELLGNIGFNSLDIVNRNGALGVLIGNPKHQRKGYGMEALKLILDYGFSFLNLRNISLSVFEYNEPAYNLYKKVGFKEVGRLRKALEIMGKTYDVIILDMLKEEFQSVYIKRELEKRYNLK</sequence>
<name>A0A510JQG6_9FUSO</name>
<dbReference type="AlphaFoldDB" id="A0A510JQG6"/>
<feature type="domain" description="N-acetyltransferase" evidence="1">
    <location>
        <begin position="19"/>
        <end position="173"/>
    </location>
</feature>
<organism evidence="2 3">
    <name type="scientific">Leptotrichia shahii</name>
    <dbReference type="NCBI Taxonomy" id="157691"/>
    <lineage>
        <taxon>Bacteria</taxon>
        <taxon>Fusobacteriati</taxon>
        <taxon>Fusobacteriota</taxon>
        <taxon>Fusobacteriia</taxon>
        <taxon>Fusobacteriales</taxon>
        <taxon>Leptotrichiaceae</taxon>
        <taxon>Leptotrichia</taxon>
    </lineage>
</organism>
<dbReference type="Gene3D" id="3.40.630.30">
    <property type="match status" value="1"/>
</dbReference>
<proteinExistence type="predicted"/>
<dbReference type="Pfam" id="PF13302">
    <property type="entry name" value="Acetyltransf_3"/>
    <property type="match status" value="1"/>
</dbReference>
<dbReference type="InterPro" id="IPR016181">
    <property type="entry name" value="Acyl_CoA_acyltransferase"/>
</dbReference>
<evidence type="ECO:0000259" key="1">
    <source>
        <dbReference type="PROSITE" id="PS51186"/>
    </source>
</evidence>
<keyword evidence="3" id="KW-1185">Reference proteome</keyword>
<reference evidence="2 3" key="1">
    <citation type="submission" date="2019-07" db="EMBL/GenBank/DDBJ databases">
        <title>Complete Genome Sequence of Leptotrichia shahii Strain JCM 16776.</title>
        <authorList>
            <person name="Watanabe S."/>
            <person name="Cui L."/>
        </authorList>
    </citation>
    <scope>NUCLEOTIDE SEQUENCE [LARGE SCALE GENOMIC DNA]</scope>
    <source>
        <strain evidence="2 3">JCM16776</strain>
    </source>
</reference>
<dbReference type="PROSITE" id="PS51186">
    <property type="entry name" value="GNAT"/>
    <property type="match status" value="1"/>
</dbReference>
<protein>
    <submittedName>
        <fullName evidence="2">GCN5-related N-acetyltransferase</fullName>
    </submittedName>
</protein>
<dbReference type="SUPFAM" id="SSF55729">
    <property type="entry name" value="Acyl-CoA N-acyltransferases (Nat)"/>
    <property type="match status" value="1"/>
</dbReference>
<dbReference type="KEGG" id="lsz:JCM16776_1574"/>
<dbReference type="STRING" id="1122172.GCA_000373045_00999"/>
<dbReference type="EMBL" id="AP019827">
    <property type="protein sequence ID" value="BBM41347.1"/>
    <property type="molecule type" value="Genomic_DNA"/>
</dbReference>
<gene>
    <name evidence="2" type="ORF">JCM16776_1574</name>
</gene>
<evidence type="ECO:0000313" key="3">
    <source>
        <dbReference type="Proteomes" id="UP000322617"/>
    </source>
</evidence>
<keyword evidence="2" id="KW-0808">Transferase</keyword>
<dbReference type="InterPro" id="IPR000182">
    <property type="entry name" value="GNAT_dom"/>
</dbReference>
<evidence type="ECO:0000313" key="2">
    <source>
        <dbReference type="EMBL" id="BBM41347.1"/>
    </source>
</evidence>
<dbReference type="RefSeq" id="WP_018450619.1">
    <property type="nucleotide sequence ID" value="NZ_AP019827.1"/>
</dbReference>